<feature type="non-terminal residue" evidence="1">
    <location>
        <position position="1"/>
    </location>
</feature>
<dbReference type="EMBL" id="BARW01021051">
    <property type="protein sequence ID" value="GAI98825.1"/>
    <property type="molecule type" value="Genomic_DNA"/>
</dbReference>
<comment type="caution">
    <text evidence="1">The sequence shown here is derived from an EMBL/GenBank/DDBJ whole genome shotgun (WGS) entry which is preliminary data.</text>
</comment>
<sequence>LRMAKLSDVPLLELARTEAIRLFQTDPNLEKPEHHLLTEELARVWQQGDAEWS</sequence>
<reference evidence="1" key="1">
    <citation type="journal article" date="2014" name="Front. Microbiol.">
        <title>High frequency of phylogenetically diverse reductive dehalogenase-homologous genes in deep subseafloor sedimentary metagenomes.</title>
        <authorList>
            <person name="Kawai M."/>
            <person name="Futagami T."/>
            <person name="Toyoda A."/>
            <person name="Takaki Y."/>
            <person name="Nishi S."/>
            <person name="Hori S."/>
            <person name="Arai W."/>
            <person name="Tsubouchi T."/>
            <person name="Morono Y."/>
            <person name="Uchiyama I."/>
            <person name="Ito T."/>
            <person name="Fujiyama A."/>
            <person name="Inagaki F."/>
            <person name="Takami H."/>
        </authorList>
    </citation>
    <scope>NUCLEOTIDE SEQUENCE</scope>
    <source>
        <strain evidence="1">Expedition CK06-06</strain>
    </source>
</reference>
<name>X1UG14_9ZZZZ</name>
<organism evidence="1">
    <name type="scientific">marine sediment metagenome</name>
    <dbReference type="NCBI Taxonomy" id="412755"/>
    <lineage>
        <taxon>unclassified sequences</taxon>
        <taxon>metagenomes</taxon>
        <taxon>ecological metagenomes</taxon>
    </lineage>
</organism>
<dbReference type="AlphaFoldDB" id="X1UG14"/>
<proteinExistence type="predicted"/>
<accession>X1UG14</accession>
<protein>
    <submittedName>
        <fullName evidence="1">Uncharacterized protein</fullName>
    </submittedName>
</protein>
<gene>
    <name evidence="1" type="ORF">S12H4_35444</name>
</gene>
<evidence type="ECO:0000313" key="1">
    <source>
        <dbReference type="EMBL" id="GAI98825.1"/>
    </source>
</evidence>